<dbReference type="SMART" id="SM00066">
    <property type="entry name" value="GAL4"/>
    <property type="match status" value="1"/>
</dbReference>
<evidence type="ECO:0000256" key="5">
    <source>
        <dbReference type="ARBA" id="ARBA00023163"/>
    </source>
</evidence>
<comment type="caution">
    <text evidence="9">The sequence shown here is derived from an EMBL/GenBank/DDBJ whole genome shotgun (WGS) entry which is preliminary data.</text>
</comment>
<feature type="region of interest" description="Disordered" evidence="7">
    <location>
        <begin position="99"/>
        <end position="128"/>
    </location>
</feature>
<dbReference type="PANTHER" id="PTHR47338">
    <property type="entry name" value="ZN(II)2CYS6 TRANSCRIPTION FACTOR (EUROFUNG)-RELATED"/>
    <property type="match status" value="1"/>
</dbReference>
<dbReference type="InterPro" id="IPR001138">
    <property type="entry name" value="Zn2Cys6_DnaBD"/>
</dbReference>
<comment type="subcellular location">
    <subcellularLocation>
        <location evidence="1">Nucleus</location>
    </subcellularLocation>
</comment>
<keyword evidence="10" id="KW-1185">Reference proteome</keyword>
<dbReference type="Gene3D" id="4.10.240.10">
    <property type="entry name" value="Zn(2)-C6 fungal-type DNA-binding domain"/>
    <property type="match status" value="1"/>
</dbReference>
<dbReference type="GO" id="GO:0008270">
    <property type="term" value="F:zinc ion binding"/>
    <property type="evidence" value="ECO:0007669"/>
    <property type="project" value="InterPro"/>
</dbReference>
<dbReference type="GO" id="GO:0003677">
    <property type="term" value="F:DNA binding"/>
    <property type="evidence" value="ECO:0007669"/>
    <property type="project" value="UniProtKB-KW"/>
</dbReference>
<reference evidence="9 10" key="1">
    <citation type="submission" date="2013-03" db="EMBL/GenBank/DDBJ databases">
        <title>The Genome Sequence of Cladophialophora psammophila CBS 110553.</title>
        <authorList>
            <consortium name="The Broad Institute Genomics Platform"/>
            <person name="Cuomo C."/>
            <person name="de Hoog S."/>
            <person name="Gorbushina A."/>
            <person name="Walker B."/>
            <person name="Young S.K."/>
            <person name="Zeng Q."/>
            <person name="Gargeya S."/>
            <person name="Fitzgerald M."/>
            <person name="Haas B."/>
            <person name="Abouelleil A."/>
            <person name="Allen A.W."/>
            <person name="Alvarado L."/>
            <person name="Arachchi H.M."/>
            <person name="Berlin A.M."/>
            <person name="Chapman S.B."/>
            <person name="Gainer-Dewar J."/>
            <person name="Goldberg J."/>
            <person name="Griggs A."/>
            <person name="Gujja S."/>
            <person name="Hansen M."/>
            <person name="Howarth C."/>
            <person name="Imamovic A."/>
            <person name="Ireland A."/>
            <person name="Larimer J."/>
            <person name="McCowan C."/>
            <person name="Murphy C."/>
            <person name="Pearson M."/>
            <person name="Poon T.W."/>
            <person name="Priest M."/>
            <person name="Roberts A."/>
            <person name="Saif S."/>
            <person name="Shea T."/>
            <person name="Sisk P."/>
            <person name="Sykes S."/>
            <person name="Wortman J."/>
            <person name="Nusbaum C."/>
            <person name="Birren B."/>
        </authorList>
    </citation>
    <scope>NUCLEOTIDE SEQUENCE [LARGE SCALE GENOMIC DNA]</scope>
    <source>
        <strain evidence="9 10">CBS 110553</strain>
    </source>
</reference>
<dbReference type="SUPFAM" id="SSF57701">
    <property type="entry name" value="Zn2/Cys6 DNA-binding domain"/>
    <property type="match status" value="1"/>
</dbReference>
<evidence type="ECO:0000313" key="9">
    <source>
        <dbReference type="EMBL" id="EXJ70562.1"/>
    </source>
</evidence>
<evidence type="ECO:0000256" key="3">
    <source>
        <dbReference type="ARBA" id="ARBA00023015"/>
    </source>
</evidence>
<dbReference type="PANTHER" id="PTHR47338:SF5">
    <property type="entry name" value="ZN(II)2CYS6 TRANSCRIPTION FACTOR (EUROFUNG)"/>
    <property type="match status" value="1"/>
</dbReference>
<proteinExistence type="predicted"/>
<dbReference type="Proteomes" id="UP000019471">
    <property type="component" value="Unassembled WGS sequence"/>
</dbReference>
<dbReference type="GO" id="GO:0005634">
    <property type="term" value="C:nucleus"/>
    <property type="evidence" value="ECO:0007669"/>
    <property type="project" value="UniProtKB-SubCell"/>
</dbReference>
<feature type="region of interest" description="Disordered" evidence="7">
    <location>
        <begin position="39"/>
        <end position="58"/>
    </location>
</feature>
<evidence type="ECO:0000256" key="7">
    <source>
        <dbReference type="SAM" id="MobiDB-lite"/>
    </source>
</evidence>
<evidence type="ECO:0000256" key="1">
    <source>
        <dbReference type="ARBA" id="ARBA00004123"/>
    </source>
</evidence>
<keyword evidence="4" id="KW-0238">DNA-binding</keyword>
<dbReference type="PROSITE" id="PS00463">
    <property type="entry name" value="ZN2_CY6_FUNGAL_1"/>
    <property type="match status" value="1"/>
</dbReference>
<keyword evidence="2" id="KW-0479">Metal-binding</keyword>
<feature type="domain" description="Zn(2)-C6 fungal-type" evidence="8">
    <location>
        <begin position="64"/>
        <end position="94"/>
    </location>
</feature>
<sequence>MEKGAHLQLGYRDFEGKAAIALFLLCLRWCTEGITSEQSTSALSPPLAGDQATGSPQPVLSRRACTECRRKKAKCDMKRPFCSLCLRVGESCVYPVRRAHRRKPRDASTSTSQSQEVPGLTTITIGPGSLDALPPSTNYCTQYATGSGMSQSLPSVSIPDGNLHFPELVSGQYPGFSPPNFDGPKLASELPPLPLFDPDSLGQFTSTDYDGLWDNDPKHAEACHAGPTLPNANLICLASPRNLTRLRFDVQVSASVALDLIDGFFEHVHIHQPLGLDSLFAGFAPRERSASDGGRRLVGGQALRIHVPRREM</sequence>
<dbReference type="PROSITE" id="PS50048">
    <property type="entry name" value="ZN2_CY6_FUNGAL_2"/>
    <property type="match status" value="1"/>
</dbReference>
<dbReference type="EMBL" id="AMGX01000009">
    <property type="protein sequence ID" value="EXJ70562.1"/>
    <property type="molecule type" value="Genomic_DNA"/>
</dbReference>
<dbReference type="InterPro" id="IPR036864">
    <property type="entry name" value="Zn2-C6_fun-type_DNA-bd_sf"/>
</dbReference>
<evidence type="ECO:0000256" key="6">
    <source>
        <dbReference type="ARBA" id="ARBA00023242"/>
    </source>
</evidence>
<evidence type="ECO:0000313" key="10">
    <source>
        <dbReference type="Proteomes" id="UP000019471"/>
    </source>
</evidence>
<dbReference type="InterPro" id="IPR050815">
    <property type="entry name" value="TF_fung"/>
</dbReference>
<evidence type="ECO:0000259" key="8">
    <source>
        <dbReference type="PROSITE" id="PS50048"/>
    </source>
</evidence>
<dbReference type="OrthoDB" id="4483697at2759"/>
<feature type="compositionally biased region" description="Polar residues" evidence="7">
    <location>
        <begin position="107"/>
        <end position="124"/>
    </location>
</feature>
<evidence type="ECO:0000256" key="4">
    <source>
        <dbReference type="ARBA" id="ARBA00023125"/>
    </source>
</evidence>
<accession>W9WQT3</accession>
<keyword evidence="3" id="KW-0805">Transcription regulation</keyword>
<keyword evidence="5" id="KW-0804">Transcription</keyword>
<name>W9WQT3_9EURO</name>
<dbReference type="Pfam" id="PF00172">
    <property type="entry name" value="Zn_clus"/>
    <property type="match status" value="1"/>
</dbReference>
<dbReference type="CDD" id="cd00067">
    <property type="entry name" value="GAL4"/>
    <property type="match status" value="1"/>
</dbReference>
<dbReference type="GO" id="GO:0000981">
    <property type="term" value="F:DNA-binding transcription factor activity, RNA polymerase II-specific"/>
    <property type="evidence" value="ECO:0007669"/>
    <property type="project" value="InterPro"/>
</dbReference>
<protein>
    <recommendedName>
        <fullName evidence="8">Zn(2)-C6 fungal-type domain-containing protein</fullName>
    </recommendedName>
</protein>
<dbReference type="AlphaFoldDB" id="W9WQT3"/>
<dbReference type="GeneID" id="19191341"/>
<keyword evidence="6" id="KW-0539">Nucleus</keyword>
<evidence type="ECO:0000256" key="2">
    <source>
        <dbReference type="ARBA" id="ARBA00022723"/>
    </source>
</evidence>
<dbReference type="HOGENOM" id="CLU_891388_0_0_1"/>
<organism evidence="9 10">
    <name type="scientific">Cladophialophora psammophila CBS 110553</name>
    <dbReference type="NCBI Taxonomy" id="1182543"/>
    <lineage>
        <taxon>Eukaryota</taxon>
        <taxon>Fungi</taxon>
        <taxon>Dikarya</taxon>
        <taxon>Ascomycota</taxon>
        <taxon>Pezizomycotina</taxon>
        <taxon>Eurotiomycetes</taxon>
        <taxon>Chaetothyriomycetidae</taxon>
        <taxon>Chaetothyriales</taxon>
        <taxon>Herpotrichiellaceae</taxon>
        <taxon>Cladophialophora</taxon>
    </lineage>
</organism>
<dbReference type="RefSeq" id="XP_007745414.1">
    <property type="nucleotide sequence ID" value="XM_007747224.1"/>
</dbReference>
<dbReference type="STRING" id="1182543.W9WQT3"/>
<gene>
    <name evidence="9" type="ORF">A1O5_06632</name>
</gene>